<dbReference type="InterPro" id="IPR040863">
    <property type="entry name" value="DUF5554"/>
</dbReference>
<name>A0A2I3GC46_NOMLE</name>
<keyword evidence="2" id="KW-1185">Reference proteome</keyword>
<dbReference type="InParanoid" id="A0A2I3GC46"/>
<protein>
    <submittedName>
        <fullName evidence="1">Uncharacterized protein</fullName>
    </submittedName>
</protein>
<proteinExistence type="predicted"/>
<sequence>VERSFVWLSCLDSDSCNLTFRLREVEKYLLPGAGSCHLIGGRMPEN</sequence>
<dbReference type="Ensembl" id="ENSNLET00000044219.1">
    <property type="protein sequence ID" value="ENSNLEP00000028867.1"/>
    <property type="gene ID" value="ENSNLEG00000027425.1"/>
</dbReference>
<evidence type="ECO:0000313" key="1">
    <source>
        <dbReference type="Ensembl" id="ENSNLEP00000028867.1"/>
    </source>
</evidence>
<dbReference type="Pfam" id="PF17709">
    <property type="entry name" value="DUF5554"/>
    <property type="match status" value="1"/>
</dbReference>
<reference evidence="1" key="2">
    <citation type="submission" date="2025-08" db="UniProtKB">
        <authorList>
            <consortium name="Ensembl"/>
        </authorList>
    </citation>
    <scope>IDENTIFICATION</scope>
</reference>
<dbReference type="EMBL" id="ADFV01069393">
    <property type="status" value="NOT_ANNOTATED_CDS"/>
    <property type="molecule type" value="Genomic_DNA"/>
</dbReference>
<organism evidence="1 2">
    <name type="scientific">Nomascus leucogenys</name>
    <name type="common">Northern white-cheeked gibbon</name>
    <name type="synonym">Hylobates leucogenys</name>
    <dbReference type="NCBI Taxonomy" id="61853"/>
    <lineage>
        <taxon>Eukaryota</taxon>
        <taxon>Metazoa</taxon>
        <taxon>Chordata</taxon>
        <taxon>Craniata</taxon>
        <taxon>Vertebrata</taxon>
        <taxon>Euteleostomi</taxon>
        <taxon>Mammalia</taxon>
        <taxon>Eutheria</taxon>
        <taxon>Euarchontoglires</taxon>
        <taxon>Primates</taxon>
        <taxon>Haplorrhini</taxon>
        <taxon>Catarrhini</taxon>
        <taxon>Hylobatidae</taxon>
        <taxon>Nomascus</taxon>
    </lineage>
</organism>
<dbReference type="Proteomes" id="UP000001073">
    <property type="component" value="Chromosome 1a"/>
</dbReference>
<dbReference type="GeneTree" id="ENSGT00610000087497"/>
<dbReference type="STRING" id="61853.ENSNLEP00000028867"/>
<dbReference type="EMBL" id="ADFV01069392">
    <property type="status" value="NOT_ANNOTATED_CDS"/>
    <property type="molecule type" value="Genomic_DNA"/>
</dbReference>
<evidence type="ECO:0000313" key="2">
    <source>
        <dbReference type="Proteomes" id="UP000001073"/>
    </source>
</evidence>
<reference evidence="1 2" key="1">
    <citation type="submission" date="2012-10" db="EMBL/GenBank/DDBJ databases">
        <authorList>
            <consortium name="Gibbon Genome Sequencing Consortium"/>
        </authorList>
    </citation>
    <scope>NUCLEOTIDE SEQUENCE [LARGE SCALE GENOMIC DNA]</scope>
</reference>
<accession>A0A2I3GC46</accession>
<dbReference type="AlphaFoldDB" id="A0A2I3GC46"/>
<dbReference type="FunCoup" id="A0A2I3GC46">
    <property type="interactions" value="40"/>
</dbReference>
<reference evidence="1" key="3">
    <citation type="submission" date="2025-09" db="UniProtKB">
        <authorList>
            <consortium name="Ensembl"/>
        </authorList>
    </citation>
    <scope>IDENTIFICATION</scope>
</reference>